<evidence type="ECO:0000313" key="3">
    <source>
        <dbReference type="Proteomes" id="UP000008743"/>
    </source>
</evidence>
<dbReference type="PhylomeDB" id="A0A0D2WKN1"/>
<feature type="compositionally biased region" description="Polar residues" evidence="1">
    <location>
        <begin position="144"/>
        <end position="153"/>
    </location>
</feature>
<accession>A0A0D2WKN1</accession>
<protein>
    <submittedName>
        <fullName evidence="2">Uncharacterized protein</fullName>
    </submittedName>
</protein>
<keyword evidence="3" id="KW-1185">Reference proteome</keyword>
<feature type="compositionally biased region" description="Polar residues" evidence="1">
    <location>
        <begin position="2676"/>
        <end position="2685"/>
    </location>
</feature>
<feature type="compositionally biased region" description="Acidic residues" evidence="1">
    <location>
        <begin position="2078"/>
        <end position="2091"/>
    </location>
</feature>
<dbReference type="Proteomes" id="UP000008743">
    <property type="component" value="Unassembled WGS sequence"/>
</dbReference>
<dbReference type="EMBL" id="KE346361">
    <property type="protein sequence ID" value="KJE90188.1"/>
    <property type="molecule type" value="Genomic_DNA"/>
</dbReference>
<dbReference type="OrthoDB" id="252265at2759"/>
<feature type="compositionally biased region" description="Low complexity" evidence="1">
    <location>
        <begin position="895"/>
        <end position="917"/>
    </location>
</feature>
<feature type="compositionally biased region" description="Basic and acidic residues" evidence="1">
    <location>
        <begin position="2123"/>
        <end position="2132"/>
    </location>
</feature>
<feature type="compositionally biased region" description="Polar residues" evidence="1">
    <location>
        <begin position="2175"/>
        <end position="2194"/>
    </location>
</feature>
<feature type="compositionally biased region" description="Low complexity" evidence="1">
    <location>
        <begin position="2384"/>
        <end position="2410"/>
    </location>
</feature>
<dbReference type="InParanoid" id="A0A0D2WKN1"/>
<feature type="region of interest" description="Disordered" evidence="1">
    <location>
        <begin position="2658"/>
        <end position="2686"/>
    </location>
</feature>
<feature type="region of interest" description="Disordered" evidence="1">
    <location>
        <begin position="2175"/>
        <end position="2202"/>
    </location>
</feature>
<evidence type="ECO:0000313" key="2">
    <source>
        <dbReference type="EMBL" id="KJE90188.1"/>
    </source>
</evidence>
<sequence>MALDGNATVLGLRRGSASQRSSFRPPPRDAEIGYPLKASATISGSDPAWQLFFEEHRLALLDSTIDLHSTRLSRPTPLSAIATTASEPSVTPIAQYLDLAAPIAAIRKYQDAGTISPRTWLHERAGDTDDNFADEEESGRLSAGKSSSTKNLSTADDAQLLQRRLAALADAVGSTAPPGESSAGTTARTHSAFSALPSRAASSAATGAAAAASAASTSSATGGSAHGGLLPDSSAVSEVEAASFMSSTPASTAPSTFGAMPATRTLDDLAKDFEERATMAGTFTNPSLEEEYIRKQFALRRELEKAVHDRRLVRCSFLDIAPESRVRVFVIFMPTSPSLVAKVTGKLKNVEEKIFIRLVRADTTRVLTSFRQPSALIETYSGIYETGGSAEKASPGSSAAAAQSSSAAAAHHQLANLGATANEAYDSLSLRIDGRPLPVREIPTHAKLCRSTIHVTQKHINFGSLMRNEQRARSLHILNGASVPLLYRIQRNGSVASSDLGFSEGRLGVIVPFGSRDVNFVFRPTMAGRFDEPVTIENVQDPANFVVLQFKANVKRAPTFSLKTRRIDFGAVMLNLLSQAHEVIVTNTSTKLRTFKISYDSSRTQQVVHQPADDSNAAAPAALVPSSAFTSRVWFELDLSSGGIRFTKETEEQIEQIEQKIKIAATKKNTVKVKKLTSKLEKLKFGDHPPLSTQSSIGGNHEDDNASASDVLTDDEDDTTTDSGTLPRHQSSASRSVSVTPSTGPAHSLKPRVVENELIFVVEPGRVQRVLVYFRVEQRRDASASSPVTFVDVSSSLLVHEQRNADVYKEVSIKASACSTLAIFTQRAAVIRRTATIALDVSAPSSPLEYASSSHAVKPTDAGSGVSSSQPLAARSMSGLSERDPLDSRASLYDAGTTASSSKSSSISASPAGGVSAQKDAMSPGPSPISPQLASTPGSSPHAQANTTPLNALTSAVPAADSLGQEPFTLTPSALGTGDVLVLSPTEISLGEVDVNCPTQSSFTITNTGMTEVVFVILERRDYTASAIAPSSGHFTMSASATPSAWSLPASALASPIGPSPLFLTSFGQLVPTSPPASSAAAIASAIATSAAAASPGLASGIAGSVGGVTGSAGGFALPPLVAASNSYSVPPSSTGGSAVSNMPTAVGPSGFRFSTLNGSIAPGEQRVISFTFRPQIAGRQRHVVIVRNIHSKTESILTVNVTGRRPQYLRFPELSTLAGGTVAETANPASSTPASLVSSDNDLVFDCGLCYVDRSQRFSKVLPLTVQNLSSKPLVLQFSSNLAKQIFFFVDAAATIPAEDVPCAAEGTVVVHVAIQPQLSEQGREQGACRELIGGVKVKAFEYTQRGERPHSALERTPSGGSVPQTPTAIQLPGAASASPAASLVLVVESVVKLRAVVGQSVARTSQNLLNLGVASELGTVLSGTFVLSNVSTHLPLSYEIVAPNNMTVTPVQGVLAPAGVGYSATGSASSSNLAGLLPAAAQQSVLLECRCDSFGFYQERLRVVNRHHPSRELEIVVRFFVDEGLVDTDLPVGDHGVQLLDFGNVYICPEDAVGLTRGMSNQTPWTVQHHISTDLPELSARTVHRFQTCMLLSSQPDAYRLRPLTDLNLQVTTDFGKLTSSDEDALPHLQQLQGVAANALGQTDVRPCGRTFTLDGLSALPLKVTYPPPLELSRNKWDRILEGETVEYYGILLLERVGLDASGPQTPGALRSAAEDSAPQEADPMASALPLDSAAAHASTADRIGRQMVKVIELHCQFALSVGRIERPSVHLGVVGYRNAWKPVDFYFVVSNLSAVPLYYRSGPISSCITVADLDTKSNGVGCIPAKSSRRFEATLHPRLIATERAGSQHFSISLVNLNNPHNAMQLSVVAQVTHFELNFGHLSATEPRTMRLPSVAIPAVTDAAVCEEWISVQNSVPSDESVKFSVWCELLEPLRDCLDAQLLFRLSTRTVSEFSLATGEYLEMRVRATARSSHRAPTRALLDAARLACEVERKSAGLAMPMLQDNELVIGFLKFRSVHADAIDLLPAVSVCIVGSFAASKTLLLAPTALQLIARPLDYSDESNSSSEGHSSSDDHDDENGSDSDQDFGDERQPLQFVSDLYDDLPTGSTSNRQRRHGLDRRTRREEHKTRKPRRQQPMLVPAKQIETVVLRNPCVNTSVLFRTGRILVKGVNQQPDQRQQSFDGSDSAVSPASDAEDSEANHLLLVEPSSGAIPPGATMTLTVRLSDDFDIESSFVVELQVLDVHPDTSFAAVLEVEIVAHSDAVASRLRLQHSFDYDDDVDVNNRLALLDRSGSGSGSSEPGVAPTRATTDVASQPRRSLKHERMSALFALGGSGGFHSEPSALLVASHPLVLSNQLTMWQQRGQEQQPYDGSPINHRSSAPTRRASSAGRSSGMSSDSMDDSNSFLLGRTQSVHSVIAEEDGAAMLSTSPSSGAGTSLSPGAFVSRLYSRKHTRSSSSSALMMPLNQSARPDGELASSPGSADLLPLRASGVELLYSRRDPLELCATFIMLHRCAPVMETHVSQFTSNFELDLGQLPWDSGSVQREFVLENLSFERVEYRLRLLRAEDRQWLSLSRVEGVLAPNSLRLTSQDASHTVSITVSTSRPGVQTTFIVLDNLTNTQDLKTIRVTAEVVFALVQQTGKAQKALAAPGVSGASANSVQPGAGTASGLESKSSTSAVPVGAGGLGSSNLAGPAAASSYSGASMSGVVAVGPSAMAVLFPALPSGMGSPAAAVTMSTSTTSTALTPAVSSSSNMFSHPLASASVPHNNDDVASPILLHGSIPSLEDVSTPNTLLSAFGIALAANDPGAPANSTSLSGSASAQSSLPNSSLLHLSPDALFTITVEGLDNGPAVINLGDVFYGHTYMSRSFIIQNRSALPLEFLLSSNLPSDDPTELVLSLARLSPKLCKTVTVDPQSFVTVFVHLFPQSRQTVDPSSASFNEGIWRQIEISINCRLIKNFQRVVTVQAMMRHPAFYMPDRSCFFKGRINTAGGSDAFAIDPSTTSLILENRASSAVGCIIRNDTMYFDVSLRNESAAVPMNRVLMHSLESNSLYMLCITLKLDTIRANLRQIMAEKYLYEHITIYNRRRSTEKYIISLRLAFGHFSQFHRAPGPRNSHLYSSLEEHVVRFVAAFNSQLRPILHLCETDVSTTSDRATAQMSRNLATSMNVPSSGTSALNKSRTGTSPRPSFTSLDQFQLQLLHESLEEQLLLDYVYIVDELVFTGLNSFSIHFLFQLATLLFSLLLDQEVFTALGPCALTHGASGRRWPPHLAKWVDGLRIFLTYFPSQVDAVAPLRQLARRLIASPSAAATPSAPLSSSAHVSHSSADGSSTTR</sequence>
<feature type="region of interest" description="Disordered" evidence="1">
    <location>
        <begin position="3317"/>
        <end position="3342"/>
    </location>
</feature>
<feature type="region of interest" description="Disordered" evidence="1">
    <location>
        <begin position="849"/>
        <end position="947"/>
    </location>
</feature>
<feature type="region of interest" description="Disordered" evidence="1">
    <location>
        <begin position="2063"/>
        <end position="2144"/>
    </location>
</feature>
<feature type="region of interest" description="Disordered" evidence="1">
    <location>
        <begin position="2461"/>
        <end position="2485"/>
    </location>
</feature>
<feature type="compositionally biased region" description="Low complexity" evidence="1">
    <location>
        <begin position="721"/>
        <end position="743"/>
    </location>
</feature>
<feature type="region of interest" description="Disordered" evidence="1">
    <location>
        <begin position="3175"/>
        <end position="3195"/>
    </location>
</feature>
<dbReference type="PANTHER" id="PTHR39211">
    <property type="entry name" value="CHROMOSOME 7, WHOLE GENOME SHOTGUN SEQUENCE"/>
    <property type="match status" value="1"/>
</dbReference>
<proteinExistence type="predicted"/>
<dbReference type="STRING" id="595528.A0A0D2WKN1"/>
<dbReference type="PANTHER" id="PTHR39211:SF1">
    <property type="entry name" value="ABNORMAL SPINDLE-LIKE MICROCEPHALY-ASSOCIATED PROTEIN ASH DOMAIN-CONTAINING PROTEIN"/>
    <property type="match status" value="1"/>
</dbReference>
<feature type="region of interest" description="Disordered" evidence="1">
    <location>
        <begin position="128"/>
        <end position="153"/>
    </location>
</feature>
<gene>
    <name evidence="2" type="ORF">CAOG_009434</name>
</gene>
<feature type="region of interest" description="Disordered" evidence="1">
    <location>
        <begin position="1707"/>
        <end position="1727"/>
    </location>
</feature>
<reference evidence="3" key="1">
    <citation type="submission" date="2011-02" db="EMBL/GenBank/DDBJ databases">
        <title>The Genome Sequence of Capsaspora owczarzaki ATCC 30864.</title>
        <authorList>
            <person name="Russ C."/>
            <person name="Cuomo C."/>
            <person name="Burger G."/>
            <person name="Gray M.W."/>
            <person name="Holland P.W.H."/>
            <person name="King N."/>
            <person name="Lang F.B.F."/>
            <person name="Roger A.J."/>
            <person name="Ruiz-Trillo I."/>
            <person name="Young S.K."/>
            <person name="Zeng Q."/>
            <person name="Gargeya S."/>
            <person name="Alvarado L."/>
            <person name="Berlin A."/>
            <person name="Chapman S.B."/>
            <person name="Chen Z."/>
            <person name="Freedman E."/>
            <person name="Gellesch M."/>
            <person name="Goldberg J."/>
            <person name="Griggs A."/>
            <person name="Gujja S."/>
            <person name="Heilman E."/>
            <person name="Heiman D."/>
            <person name="Howarth C."/>
            <person name="Mehta T."/>
            <person name="Neiman D."/>
            <person name="Pearson M."/>
            <person name="Roberts A."/>
            <person name="Saif S."/>
            <person name="Shea T."/>
            <person name="Shenoy N."/>
            <person name="Sisk P."/>
            <person name="Stolte C."/>
            <person name="Sykes S."/>
            <person name="White J."/>
            <person name="Yandava C."/>
            <person name="Haas B."/>
            <person name="Nusbaum C."/>
            <person name="Birren B."/>
        </authorList>
    </citation>
    <scope>NUCLEOTIDE SEQUENCE</scope>
    <source>
        <strain evidence="3">ATCC 30864</strain>
    </source>
</reference>
<evidence type="ECO:0000256" key="1">
    <source>
        <dbReference type="SAM" id="MobiDB-lite"/>
    </source>
</evidence>
<feature type="region of interest" description="Disordered" evidence="1">
    <location>
        <begin position="2295"/>
        <end position="2325"/>
    </location>
</feature>
<feature type="region of interest" description="Disordered" evidence="1">
    <location>
        <begin position="2368"/>
        <end position="2411"/>
    </location>
</feature>
<organism evidence="2 3">
    <name type="scientific">Capsaspora owczarzaki (strain ATCC 30864)</name>
    <dbReference type="NCBI Taxonomy" id="595528"/>
    <lineage>
        <taxon>Eukaryota</taxon>
        <taxon>Filasterea</taxon>
        <taxon>Capsaspora</taxon>
    </lineage>
</organism>
<feature type="compositionally biased region" description="Polar residues" evidence="1">
    <location>
        <begin position="2312"/>
        <end position="2322"/>
    </location>
</feature>
<dbReference type="Gene3D" id="2.60.40.10">
    <property type="entry name" value="Immunoglobulins"/>
    <property type="match status" value="2"/>
</dbReference>
<name>A0A0D2WKN1_CAPO3</name>
<feature type="region of interest" description="Disordered" evidence="1">
    <location>
        <begin position="685"/>
        <end position="748"/>
    </location>
</feature>
<feature type="compositionally biased region" description="Polar residues" evidence="1">
    <location>
        <begin position="930"/>
        <end position="947"/>
    </location>
</feature>
<feature type="compositionally biased region" description="Acidic residues" evidence="1">
    <location>
        <begin position="128"/>
        <end position="137"/>
    </location>
</feature>
<dbReference type="InterPro" id="IPR013783">
    <property type="entry name" value="Ig-like_fold"/>
</dbReference>